<reference evidence="1 2" key="1">
    <citation type="submission" date="2023-08" db="EMBL/GenBank/DDBJ databases">
        <title>Black Yeasts Isolated from many extreme environments.</title>
        <authorList>
            <person name="Coleine C."/>
            <person name="Stajich J.E."/>
            <person name="Selbmann L."/>
        </authorList>
    </citation>
    <scope>NUCLEOTIDE SEQUENCE [LARGE SCALE GENOMIC DNA]</scope>
    <source>
        <strain evidence="1 2">CCFEE 6328</strain>
    </source>
</reference>
<evidence type="ECO:0000313" key="1">
    <source>
        <dbReference type="EMBL" id="KAK5068017.1"/>
    </source>
</evidence>
<accession>A0ABR0JPX7</accession>
<gene>
    <name evidence="1" type="ORF">LTR69_000134</name>
</gene>
<protein>
    <submittedName>
        <fullName evidence="1">Uncharacterized protein</fullName>
    </submittedName>
</protein>
<sequence>MAHTSFPSDLPVPIDDGLYNHLTNSTIPSDLSLPIARDPSRKVKLSDLKGLNVIFCYPRTGIAASITLPPLLITA</sequence>
<organism evidence="1 2">
    <name type="scientific">Exophiala sideris</name>
    <dbReference type="NCBI Taxonomy" id="1016849"/>
    <lineage>
        <taxon>Eukaryota</taxon>
        <taxon>Fungi</taxon>
        <taxon>Dikarya</taxon>
        <taxon>Ascomycota</taxon>
        <taxon>Pezizomycotina</taxon>
        <taxon>Eurotiomycetes</taxon>
        <taxon>Chaetothyriomycetidae</taxon>
        <taxon>Chaetothyriales</taxon>
        <taxon>Herpotrichiellaceae</taxon>
        <taxon>Exophiala</taxon>
    </lineage>
</organism>
<dbReference type="Proteomes" id="UP001345691">
    <property type="component" value="Unassembled WGS sequence"/>
</dbReference>
<comment type="caution">
    <text evidence="1">The sequence shown here is derived from an EMBL/GenBank/DDBJ whole genome shotgun (WGS) entry which is preliminary data.</text>
</comment>
<proteinExistence type="predicted"/>
<evidence type="ECO:0000313" key="2">
    <source>
        <dbReference type="Proteomes" id="UP001345691"/>
    </source>
</evidence>
<name>A0ABR0JPX7_9EURO</name>
<keyword evidence="2" id="KW-1185">Reference proteome</keyword>
<dbReference type="EMBL" id="JAVRRF010000001">
    <property type="protein sequence ID" value="KAK5068017.1"/>
    <property type="molecule type" value="Genomic_DNA"/>
</dbReference>